<proteinExistence type="predicted"/>
<dbReference type="InterPro" id="IPR014962">
    <property type="entry name" value="YolD"/>
</dbReference>
<dbReference type="OrthoDB" id="2376882at2"/>
<organism evidence="1 2">
    <name type="scientific">Paenibacillus psychroresistens</name>
    <dbReference type="NCBI Taxonomy" id="1778678"/>
    <lineage>
        <taxon>Bacteria</taxon>
        <taxon>Bacillati</taxon>
        <taxon>Bacillota</taxon>
        <taxon>Bacilli</taxon>
        <taxon>Bacillales</taxon>
        <taxon>Paenibacillaceae</taxon>
        <taxon>Paenibacillus</taxon>
    </lineage>
</organism>
<evidence type="ECO:0000313" key="1">
    <source>
        <dbReference type="EMBL" id="QGQ95890.1"/>
    </source>
</evidence>
<dbReference type="Proteomes" id="UP000426246">
    <property type="component" value="Chromosome"/>
</dbReference>
<dbReference type="RefSeq" id="WP_155700924.1">
    <property type="nucleotide sequence ID" value="NZ_CP034235.1"/>
</dbReference>
<keyword evidence="2" id="KW-1185">Reference proteome</keyword>
<evidence type="ECO:0000313" key="2">
    <source>
        <dbReference type="Proteomes" id="UP000426246"/>
    </source>
</evidence>
<dbReference type="Pfam" id="PF08863">
    <property type="entry name" value="YolD"/>
    <property type="match status" value="1"/>
</dbReference>
<protein>
    <submittedName>
        <fullName evidence="1">YolD-like family protein</fullName>
    </submittedName>
</protein>
<gene>
    <name evidence="1" type="ORF">EHS13_13895</name>
</gene>
<dbReference type="KEGG" id="ppsc:EHS13_13895"/>
<accession>A0A6B8RI15</accession>
<name>A0A6B8RI15_9BACL</name>
<dbReference type="EMBL" id="CP034235">
    <property type="protein sequence ID" value="QGQ95890.1"/>
    <property type="molecule type" value="Genomic_DNA"/>
</dbReference>
<sequence length="129" mass="14934">MAKKLEGNGMWESSRMMLPEHREEILKQNKAIKKLIKPVLDEQEVAVINQAIESAIKTNATIILTVFGKYELRNISGIVLKLDLMLQMVKIILEDPYAEQDECEWVPLRNILKAEVKEVEVWDEGDIDW</sequence>
<reference evidence="2" key="1">
    <citation type="submission" date="2018-11" db="EMBL/GenBank/DDBJ databases">
        <title>Complete genome sequence of Paenibacillus sp. ML311-T8.</title>
        <authorList>
            <person name="Nam Y.-D."/>
            <person name="Kang J."/>
            <person name="Chung W.-H."/>
            <person name="Park Y.S."/>
        </authorList>
    </citation>
    <scope>NUCLEOTIDE SEQUENCE [LARGE SCALE GENOMIC DNA]</scope>
    <source>
        <strain evidence="2">ML311-T8</strain>
    </source>
</reference>
<dbReference type="AlphaFoldDB" id="A0A6B8RI15"/>